<dbReference type="Proteomes" id="UP000646053">
    <property type="component" value="Unassembled WGS sequence"/>
</dbReference>
<keyword evidence="5" id="KW-0441">Lipid A biosynthesis</keyword>
<dbReference type="SUPFAM" id="SSF53756">
    <property type="entry name" value="UDP-Glycosyltransferase/glycogen phosphorylase"/>
    <property type="match status" value="1"/>
</dbReference>
<comment type="catalytic activity">
    <reaction evidence="9">
        <text>a lipid X + a UDP-2-N,3-O-bis[(3R)-3-hydroxyacyl]-alpha-D-glucosamine = a lipid A disaccharide + UDP + H(+)</text>
        <dbReference type="Rhea" id="RHEA:67828"/>
        <dbReference type="ChEBI" id="CHEBI:15378"/>
        <dbReference type="ChEBI" id="CHEBI:58223"/>
        <dbReference type="ChEBI" id="CHEBI:137748"/>
        <dbReference type="ChEBI" id="CHEBI:176338"/>
        <dbReference type="ChEBI" id="CHEBI:176343"/>
        <dbReference type="EC" id="2.4.1.182"/>
    </reaction>
</comment>
<evidence type="ECO:0000256" key="6">
    <source>
        <dbReference type="ARBA" id="ARBA00022676"/>
    </source>
</evidence>
<dbReference type="GO" id="GO:0008915">
    <property type="term" value="F:lipid-A-disaccharide synthase activity"/>
    <property type="evidence" value="ECO:0007669"/>
    <property type="project" value="UniProtKB-UniRule"/>
</dbReference>
<evidence type="ECO:0000256" key="9">
    <source>
        <dbReference type="ARBA" id="ARBA00048975"/>
    </source>
</evidence>
<evidence type="ECO:0000256" key="4">
    <source>
        <dbReference type="ARBA" id="ARBA00022516"/>
    </source>
</evidence>
<dbReference type="RefSeq" id="WP_162421149.1">
    <property type="nucleotide sequence ID" value="NZ_WVIE01000001.1"/>
</dbReference>
<dbReference type="NCBIfam" id="TIGR00215">
    <property type="entry name" value="lpxB"/>
    <property type="match status" value="1"/>
</dbReference>
<evidence type="ECO:0000256" key="8">
    <source>
        <dbReference type="ARBA" id="ARBA00023098"/>
    </source>
</evidence>
<sequence length="399" mass="43380">MKRRIFISTGEVSGDLQGALLVEALHRQAHKLGIDLEILALGGDRMADAGATLLGNTSAIGSVGIFEALPYILPTLVLQRRAKRYLRQNPPDAVVMIDYMTPNISIGQYVRRHLPQVPTAYFIAPQEWVWSHTPANTQKIVEVSDQLLAIFPEEARYYAEHGAAVSFVGHPLLDRIHTAPDRAAARSALGISDDQVAIALLPASRPQEVTYLLPVMFQAAQIIQSHVPQAHFWIPLSLEKYRRAIEQAIAHYNLPATVLESNRGTSTLSAIAAADLALTKSGTVNLELALLNVPQVVMYRVNPLTAWLAKHVVKFSIPFMSPPNLVLMDSIVPEFLQDEAVPAAIAAAALELLKPKVREQTIANYQLMRAALGEPVGGNSSGHCVADGSAQKILTLMGV</sequence>
<dbReference type="EMBL" id="WVIE01000001">
    <property type="protein sequence ID" value="NDJ15735.1"/>
    <property type="molecule type" value="Genomic_DNA"/>
</dbReference>
<dbReference type="PANTHER" id="PTHR30372:SF4">
    <property type="entry name" value="LIPID-A-DISACCHARIDE SYNTHASE, MITOCHONDRIAL-RELATED"/>
    <property type="match status" value="1"/>
</dbReference>
<dbReference type="GO" id="GO:0016020">
    <property type="term" value="C:membrane"/>
    <property type="evidence" value="ECO:0007669"/>
    <property type="project" value="GOC"/>
</dbReference>
<keyword evidence="6 11" id="KW-0328">Glycosyltransferase</keyword>
<keyword evidence="4" id="KW-0444">Lipid biosynthesis</keyword>
<evidence type="ECO:0000256" key="2">
    <source>
        <dbReference type="ARBA" id="ARBA00012687"/>
    </source>
</evidence>
<evidence type="ECO:0000313" key="11">
    <source>
        <dbReference type="EMBL" id="NDJ15735.1"/>
    </source>
</evidence>
<dbReference type="PANTHER" id="PTHR30372">
    <property type="entry name" value="LIPID-A-DISACCHARIDE SYNTHASE"/>
    <property type="match status" value="1"/>
</dbReference>
<comment type="caution">
    <text evidence="11">The sequence shown here is derived from an EMBL/GenBank/DDBJ whole genome shotgun (WGS) entry which is preliminary data.</text>
</comment>
<proteinExistence type="predicted"/>
<evidence type="ECO:0000256" key="7">
    <source>
        <dbReference type="ARBA" id="ARBA00022679"/>
    </source>
</evidence>
<accession>A0A8J7Z579</accession>
<dbReference type="Pfam" id="PF02684">
    <property type="entry name" value="LpxB"/>
    <property type="match status" value="1"/>
</dbReference>
<evidence type="ECO:0000256" key="10">
    <source>
        <dbReference type="NCBIfam" id="TIGR00215"/>
    </source>
</evidence>
<keyword evidence="12" id="KW-1185">Reference proteome</keyword>
<dbReference type="GO" id="GO:0005543">
    <property type="term" value="F:phospholipid binding"/>
    <property type="evidence" value="ECO:0007669"/>
    <property type="project" value="TreeGrafter"/>
</dbReference>
<keyword evidence="8" id="KW-0443">Lipid metabolism</keyword>
<dbReference type="GO" id="GO:0009245">
    <property type="term" value="P:lipid A biosynthetic process"/>
    <property type="evidence" value="ECO:0007669"/>
    <property type="project" value="UniProtKB-UniRule"/>
</dbReference>
<comment type="function">
    <text evidence="1">Condensation of UDP-2,3-diacylglucosamine and 2,3-diacylglucosamine-1-phosphate to form lipid A disaccharide, a precursor of lipid A, a phosphorylated glycolipid that anchors the lipopolysaccharide to the outer membrane of the cell.</text>
</comment>
<dbReference type="AlphaFoldDB" id="A0A8J7Z579"/>
<evidence type="ECO:0000256" key="3">
    <source>
        <dbReference type="ARBA" id="ARBA00020902"/>
    </source>
</evidence>
<name>A0A8J7Z579_9CYAN</name>
<evidence type="ECO:0000256" key="1">
    <source>
        <dbReference type="ARBA" id="ARBA00002056"/>
    </source>
</evidence>
<protein>
    <recommendedName>
        <fullName evidence="3 10">Lipid-A-disaccharide synthase</fullName>
        <ecNumber evidence="2 10">2.4.1.182</ecNumber>
    </recommendedName>
</protein>
<dbReference type="EC" id="2.4.1.182" evidence="2 10"/>
<evidence type="ECO:0000313" key="12">
    <source>
        <dbReference type="Proteomes" id="UP000646053"/>
    </source>
</evidence>
<dbReference type="InterPro" id="IPR003835">
    <property type="entry name" value="Glyco_trans_19"/>
</dbReference>
<gene>
    <name evidence="11" type="primary">lpxB</name>
    <name evidence="11" type="ORF">GS601_00260</name>
</gene>
<reference evidence="11" key="1">
    <citation type="submission" date="2019-12" db="EMBL/GenBank/DDBJ databases">
        <title>High-Quality draft genome sequences of three cyanobacteria isolated from the limestone walls of the Old Cathedral of Coimbra.</title>
        <authorList>
            <person name="Tiago I."/>
            <person name="Soares F."/>
            <person name="Portugal A."/>
        </authorList>
    </citation>
    <scope>NUCLEOTIDE SEQUENCE</scope>
    <source>
        <strain evidence="11">A</strain>
    </source>
</reference>
<organism evidence="11 12">
    <name type="scientific">Myxacorys almedinensis A</name>
    <dbReference type="NCBI Taxonomy" id="2690445"/>
    <lineage>
        <taxon>Bacteria</taxon>
        <taxon>Bacillati</taxon>
        <taxon>Cyanobacteriota</taxon>
        <taxon>Cyanophyceae</taxon>
        <taxon>Leptolyngbyales</taxon>
        <taxon>Leptolyngbyaceae</taxon>
        <taxon>Myxacorys</taxon>
        <taxon>Myxacorys almedinensis</taxon>
    </lineage>
</organism>
<evidence type="ECO:0000256" key="5">
    <source>
        <dbReference type="ARBA" id="ARBA00022556"/>
    </source>
</evidence>
<keyword evidence="7 11" id="KW-0808">Transferase</keyword>